<dbReference type="EMBL" id="WNHB01000008">
    <property type="protein sequence ID" value="MTT31654.1"/>
    <property type="molecule type" value="Genomic_DNA"/>
</dbReference>
<feature type="binding site" evidence="6">
    <location>
        <position position="89"/>
    </location>
    <ligand>
        <name>substrate</name>
    </ligand>
</feature>
<comment type="pathway">
    <text evidence="6">Metabolic intermediate biosynthesis; acetyl-CoA biosynthesis; acetyl-CoA from acetate: step 1/2.</text>
</comment>
<feature type="binding site" evidence="6">
    <location>
        <begin position="329"/>
        <end position="333"/>
    </location>
    <ligand>
        <name>ATP</name>
        <dbReference type="ChEBI" id="CHEBI:30616"/>
    </ligand>
</feature>
<dbReference type="CDD" id="cd24010">
    <property type="entry name" value="ASKHA_NBD_AcK_PK"/>
    <property type="match status" value="1"/>
</dbReference>
<feature type="binding site" evidence="6">
    <location>
        <position position="382"/>
    </location>
    <ligand>
        <name>Mg(2+)</name>
        <dbReference type="ChEBI" id="CHEBI:18420"/>
    </ligand>
</feature>
<keyword evidence="2 6" id="KW-0808">Transferase</keyword>
<keyword evidence="9" id="KW-1185">Reference proteome</keyword>
<keyword evidence="3 6" id="KW-0547">Nucleotide-binding</keyword>
<name>A0A6N8CNF0_9BACI</name>
<keyword evidence="5 6" id="KW-0067">ATP-binding</keyword>
<dbReference type="HAMAP" id="MF_00020">
    <property type="entry name" value="Acetate_kinase"/>
    <property type="match status" value="1"/>
</dbReference>
<dbReference type="GO" id="GO:0005524">
    <property type="term" value="F:ATP binding"/>
    <property type="evidence" value="ECO:0007669"/>
    <property type="project" value="UniProtKB-KW"/>
</dbReference>
<evidence type="ECO:0000256" key="2">
    <source>
        <dbReference type="ARBA" id="ARBA00022679"/>
    </source>
</evidence>
<dbReference type="PIRSF" id="PIRSF000722">
    <property type="entry name" value="Acetate_prop_kin"/>
    <property type="match status" value="1"/>
</dbReference>
<comment type="function">
    <text evidence="6">Catalyzes the formation of acetyl phosphate from acetate and ATP. Can also catalyze the reverse reaction.</text>
</comment>
<evidence type="ECO:0000256" key="1">
    <source>
        <dbReference type="ARBA" id="ARBA00008748"/>
    </source>
</evidence>
<comment type="caution">
    <text evidence="8">The sequence shown here is derived from an EMBL/GenBank/DDBJ whole genome shotgun (WGS) entry which is preliminary data.</text>
</comment>
<dbReference type="NCBIfam" id="TIGR00016">
    <property type="entry name" value="ackA"/>
    <property type="match status" value="1"/>
</dbReference>
<dbReference type="AlphaFoldDB" id="A0A6N8CNF0"/>
<feature type="site" description="Transition state stabilizer" evidence="6">
    <location>
        <position position="178"/>
    </location>
</feature>
<dbReference type="GO" id="GO:0006083">
    <property type="term" value="P:acetate metabolic process"/>
    <property type="evidence" value="ECO:0007669"/>
    <property type="project" value="TreeGrafter"/>
</dbReference>
<dbReference type="UniPathway" id="UPA00340">
    <property type="reaction ID" value="UER00458"/>
</dbReference>
<proteinExistence type="inferred from homology"/>
<evidence type="ECO:0000313" key="9">
    <source>
        <dbReference type="Proteomes" id="UP000440978"/>
    </source>
</evidence>
<protein>
    <recommendedName>
        <fullName evidence="6">Acetate kinase</fullName>
        <ecNumber evidence="6">2.7.2.1</ecNumber>
    </recommendedName>
    <alternativeName>
        <fullName evidence="6">Acetokinase</fullName>
    </alternativeName>
</protein>
<comment type="catalytic activity">
    <reaction evidence="6">
        <text>acetate + ATP = acetyl phosphate + ADP</text>
        <dbReference type="Rhea" id="RHEA:11352"/>
        <dbReference type="ChEBI" id="CHEBI:22191"/>
        <dbReference type="ChEBI" id="CHEBI:30089"/>
        <dbReference type="ChEBI" id="CHEBI:30616"/>
        <dbReference type="ChEBI" id="CHEBI:456216"/>
        <dbReference type="EC" id="2.7.2.1"/>
    </reaction>
</comment>
<comment type="subcellular location">
    <subcellularLocation>
        <location evidence="6">Cytoplasm</location>
    </subcellularLocation>
</comment>
<organism evidence="8 9">
    <name type="scientific">Terrilactibacillus tamarindi</name>
    <dbReference type="NCBI Taxonomy" id="2599694"/>
    <lineage>
        <taxon>Bacteria</taxon>
        <taxon>Bacillati</taxon>
        <taxon>Bacillota</taxon>
        <taxon>Bacilli</taxon>
        <taxon>Bacillales</taxon>
        <taxon>Bacillaceae</taxon>
        <taxon>Terrilactibacillus</taxon>
    </lineage>
</organism>
<comment type="subunit">
    <text evidence="6">Homodimer.</text>
</comment>
<dbReference type="InterPro" id="IPR043129">
    <property type="entry name" value="ATPase_NBD"/>
</dbReference>
<dbReference type="Proteomes" id="UP000440978">
    <property type="component" value="Unassembled WGS sequence"/>
</dbReference>
<feature type="binding site" evidence="6">
    <location>
        <begin position="281"/>
        <end position="283"/>
    </location>
    <ligand>
        <name>ATP</name>
        <dbReference type="ChEBI" id="CHEBI:30616"/>
    </ligand>
</feature>
<dbReference type="GO" id="GO:0005737">
    <property type="term" value="C:cytoplasm"/>
    <property type="evidence" value="ECO:0007669"/>
    <property type="project" value="UniProtKB-SubCell"/>
</dbReference>
<dbReference type="PRINTS" id="PR00471">
    <property type="entry name" value="ACETATEKNASE"/>
</dbReference>
<dbReference type="PROSITE" id="PS01075">
    <property type="entry name" value="ACETATE_KINASE_1"/>
    <property type="match status" value="1"/>
</dbReference>
<evidence type="ECO:0000313" key="8">
    <source>
        <dbReference type="EMBL" id="MTT31654.1"/>
    </source>
</evidence>
<dbReference type="PANTHER" id="PTHR21060:SF15">
    <property type="entry name" value="ACETATE KINASE-RELATED"/>
    <property type="match status" value="1"/>
</dbReference>
<dbReference type="EC" id="2.7.2.1" evidence="6"/>
<dbReference type="GO" id="GO:0008776">
    <property type="term" value="F:acetate kinase activity"/>
    <property type="evidence" value="ECO:0007669"/>
    <property type="project" value="UniProtKB-UniRule"/>
</dbReference>
<evidence type="ECO:0000256" key="4">
    <source>
        <dbReference type="ARBA" id="ARBA00022777"/>
    </source>
</evidence>
<sequence length="399" mass="44118">MAKIIAINAGSSSLKFQLLDMPKEQVIAKGSFERIGLPQSTFSMTYKGEKWEETTSIFDHSDAVHILLDYLIDRGVVQTLTEISGIGHRVVHGGEAFDDSALVTEDVLKKIEDLSELAPLHNPANLVGIRAFQKILPHVPSVVVFDTAFHQSMPKESYLYSLPYEYYENYSIRKYGFHGTSHQYVSIKAAEMLNRPLEDLKLISCHLGNGASITAIKDGKSFDTSMGFTPLAGLTMGTRSGDIDPALIPYIMEKTGQNANEVVNVLNKKSGLLGLSGFSSDLRDIESEMVKGHERAKLALSIFVERIQKYIGSYVAKMQGVDAIIFTAGIGENSYHIRENVTDGLKWMGVVLDNERNRKVSGETIISTPESKVKVLVIPTNEEVMIARDTIRISEKVDS</sequence>
<keyword evidence="4 6" id="KW-0418">Kinase</keyword>
<dbReference type="Gene3D" id="3.30.420.40">
    <property type="match status" value="2"/>
</dbReference>
<evidence type="ECO:0000256" key="3">
    <source>
        <dbReference type="ARBA" id="ARBA00022741"/>
    </source>
</evidence>
<comment type="similarity">
    <text evidence="1 6 7">Belongs to the acetokinase family.</text>
</comment>
<feature type="binding site" evidence="6">
    <location>
        <position position="8"/>
    </location>
    <ligand>
        <name>Mg(2+)</name>
        <dbReference type="ChEBI" id="CHEBI:18420"/>
    </ligand>
</feature>
<dbReference type="GO" id="GO:0000287">
    <property type="term" value="F:magnesium ion binding"/>
    <property type="evidence" value="ECO:0007669"/>
    <property type="project" value="UniProtKB-UniRule"/>
</dbReference>
<dbReference type="RefSeq" id="WP_329602784.1">
    <property type="nucleotide sequence ID" value="NZ_WNHB01000008.1"/>
</dbReference>
<feature type="binding site" evidence="6">
    <location>
        <begin position="206"/>
        <end position="210"/>
    </location>
    <ligand>
        <name>ATP</name>
        <dbReference type="ChEBI" id="CHEBI:30616"/>
    </ligand>
</feature>
<evidence type="ECO:0000256" key="6">
    <source>
        <dbReference type="HAMAP-Rule" id="MF_00020"/>
    </source>
</evidence>
<dbReference type="InterPro" id="IPR000890">
    <property type="entry name" value="Aliphatic_acid_kin_short-chain"/>
</dbReference>
<dbReference type="Pfam" id="PF00871">
    <property type="entry name" value="Acetate_kinase"/>
    <property type="match status" value="1"/>
</dbReference>
<evidence type="ECO:0000256" key="5">
    <source>
        <dbReference type="ARBA" id="ARBA00022840"/>
    </source>
</evidence>
<keyword evidence="6" id="KW-0479">Metal-binding</keyword>
<dbReference type="SUPFAM" id="SSF53067">
    <property type="entry name" value="Actin-like ATPase domain"/>
    <property type="match status" value="2"/>
</dbReference>
<feature type="site" description="Transition state stabilizer" evidence="6">
    <location>
        <position position="239"/>
    </location>
</feature>
<feature type="binding site" evidence="6">
    <location>
        <position position="15"/>
    </location>
    <ligand>
        <name>ATP</name>
        <dbReference type="ChEBI" id="CHEBI:30616"/>
    </ligand>
</feature>
<dbReference type="InterPro" id="IPR023865">
    <property type="entry name" value="Aliphatic_acid_kinase_CS"/>
</dbReference>
<keyword evidence="6" id="KW-0460">Magnesium</keyword>
<comment type="cofactor">
    <cofactor evidence="6">
        <name>Mg(2+)</name>
        <dbReference type="ChEBI" id="CHEBI:18420"/>
    </cofactor>
    <cofactor evidence="6">
        <name>Mn(2+)</name>
        <dbReference type="ChEBI" id="CHEBI:29035"/>
    </cofactor>
    <text evidence="6">Mg(2+). Can also accept Mn(2+).</text>
</comment>
<dbReference type="PROSITE" id="PS01076">
    <property type="entry name" value="ACETATE_KINASE_2"/>
    <property type="match status" value="1"/>
</dbReference>
<dbReference type="GO" id="GO:0006085">
    <property type="term" value="P:acetyl-CoA biosynthetic process"/>
    <property type="evidence" value="ECO:0007669"/>
    <property type="project" value="UniProtKB-UniRule"/>
</dbReference>
<dbReference type="PANTHER" id="PTHR21060">
    <property type="entry name" value="ACETATE KINASE"/>
    <property type="match status" value="1"/>
</dbReference>
<reference evidence="8 9" key="1">
    <citation type="submission" date="2019-11" db="EMBL/GenBank/DDBJ databases">
        <title>Terrilactibacillus tamarindus sp. nov. BCM23-1 isolated from bark of Tamarindus indica.</title>
        <authorList>
            <person name="Kingkaew E."/>
            <person name="Tanasupawat S."/>
        </authorList>
    </citation>
    <scope>NUCLEOTIDE SEQUENCE [LARGE SCALE GENOMIC DNA]</scope>
    <source>
        <strain evidence="8 9">BCM23-1</strain>
    </source>
</reference>
<feature type="active site" description="Proton donor/acceptor" evidence="6">
    <location>
        <position position="146"/>
    </location>
</feature>
<keyword evidence="6" id="KW-0963">Cytoplasm</keyword>
<evidence type="ECO:0000256" key="7">
    <source>
        <dbReference type="RuleBase" id="RU003835"/>
    </source>
</evidence>
<dbReference type="InterPro" id="IPR004372">
    <property type="entry name" value="Ac/propionate_kinase"/>
</dbReference>
<accession>A0A6N8CNF0</accession>
<gene>
    <name evidence="6" type="primary">ackA</name>
    <name evidence="8" type="ORF">GMB86_06465</name>
</gene>